<dbReference type="AlphaFoldDB" id="A0A1Q9F0H4"/>
<comment type="caution">
    <text evidence="1">The sequence shown here is derived from an EMBL/GenBank/DDBJ whole genome shotgun (WGS) entry which is preliminary data.</text>
</comment>
<keyword evidence="2" id="KW-1185">Reference proteome</keyword>
<dbReference type="EMBL" id="LSRX01000032">
    <property type="protein sequence ID" value="OLQ13137.1"/>
    <property type="molecule type" value="Genomic_DNA"/>
</dbReference>
<accession>A0A1Q9F0H4</accession>
<evidence type="ECO:0000313" key="1">
    <source>
        <dbReference type="EMBL" id="OLQ13137.1"/>
    </source>
</evidence>
<name>A0A1Q9F0H4_SYMMI</name>
<protein>
    <submittedName>
        <fullName evidence="1">Pecanex-like protein 4</fullName>
    </submittedName>
</protein>
<dbReference type="Proteomes" id="UP000186817">
    <property type="component" value="Unassembled WGS sequence"/>
</dbReference>
<evidence type="ECO:0000313" key="2">
    <source>
        <dbReference type="Proteomes" id="UP000186817"/>
    </source>
</evidence>
<proteinExistence type="predicted"/>
<organism evidence="1 2">
    <name type="scientific">Symbiodinium microadriaticum</name>
    <name type="common">Dinoflagellate</name>
    <name type="synonym">Zooxanthella microadriatica</name>
    <dbReference type="NCBI Taxonomy" id="2951"/>
    <lineage>
        <taxon>Eukaryota</taxon>
        <taxon>Sar</taxon>
        <taxon>Alveolata</taxon>
        <taxon>Dinophyceae</taxon>
        <taxon>Suessiales</taxon>
        <taxon>Symbiodiniaceae</taxon>
        <taxon>Symbiodinium</taxon>
    </lineage>
</organism>
<sequence>MEVQVLRLRLSEVQVLRLRLSEDSVRIGEVRSSVLESLWASCAFELRYLANDDDERYSIQAVQSAEYPIYVSPPTTLWL</sequence>
<dbReference type="OrthoDB" id="313580at2759"/>
<gene>
    <name evidence="1" type="primary">pcnxl4</name>
    <name evidence="1" type="ORF">AK812_SmicGene2886</name>
</gene>
<reference evidence="1 2" key="1">
    <citation type="submission" date="2016-02" db="EMBL/GenBank/DDBJ databases">
        <title>Genome analysis of coral dinoflagellate symbionts highlights evolutionary adaptations to a symbiotic lifestyle.</title>
        <authorList>
            <person name="Aranda M."/>
            <person name="Li Y."/>
            <person name="Liew Y.J."/>
            <person name="Baumgarten S."/>
            <person name="Simakov O."/>
            <person name="Wilson M."/>
            <person name="Piel J."/>
            <person name="Ashoor H."/>
            <person name="Bougouffa S."/>
            <person name="Bajic V.B."/>
            <person name="Ryu T."/>
            <person name="Ravasi T."/>
            <person name="Bayer T."/>
            <person name="Micklem G."/>
            <person name="Kim H."/>
            <person name="Bhak J."/>
            <person name="Lajeunesse T.C."/>
            <person name="Voolstra C.R."/>
        </authorList>
    </citation>
    <scope>NUCLEOTIDE SEQUENCE [LARGE SCALE GENOMIC DNA]</scope>
    <source>
        <strain evidence="1 2">CCMP2467</strain>
    </source>
</reference>